<gene>
    <name evidence="1" type="ORF">BSR29_01450</name>
</gene>
<organism evidence="1 2">
    <name type="scientific">Boudabousia liubingyangii</name>
    <dbReference type="NCBI Taxonomy" id="1921764"/>
    <lineage>
        <taxon>Bacteria</taxon>
        <taxon>Bacillati</taxon>
        <taxon>Actinomycetota</taxon>
        <taxon>Actinomycetes</taxon>
        <taxon>Actinomycetales</taxon>
        <taxon>Actinomycetaceae</taxon>
        <taxon>Boudabousia</taxon>
    </lineage>
</organism>
<dbReference type="Proteomes" id="UP000186785">
    <property type="component" value="Unassembled WGS sequence"/>
</dbReference>
<reference evidence="1 2" key="1">
    <citation type="submission" date="2016-11" db="EMBL/GenBank/DDBJ databases">
        <title>Actinomyces gypaetusis sp. nov. isolated from the vulture Gypaetus barbatus in Qinghai Tibet Plateau China.</title>
        <authorList>
            <person name="Meng X."/>
        </authorList>
    </citation>
    <scope>NUCLEOTIDE SEQUENCE [LARGE SCALE GENOMIC DNA]</scope>
    <source>
        <strain evidence="1 2">VUL4_2</strain>
    </source>
</reference>
<proteinExistence type="predicted"/>
<name>A0A1Q5PQ65_9ACTO</name>
<dbReference type="AlphaFoldDB" id="A0A1Q5PQ65"/>
<accession>A0A1Q5PQ65</accession>
<evidence type="ECO:0000313" key="2">
    <source>
        <dbReference type="Proteomes" id="UP000186785"/>
    </source>
</evidence>
<protein>
    <submittedName>
        <fullName evidence="1">Uncharacterized protein</fullName>
    </submittedName>
</protein>
<dbReference type="STRING" id="1921764.BSR28_01030"/>
<keyword evidence="2" id="KW-1185">Reference proteome</keyword>
<evidence type="ECO:0000313" key="1">
    <source>
        <dbReference type="EMBL" id="OKL49649.1"/>
    </source>
</evidence>
<comment type="caution">
    <text evidence="1">The sequence shown here is derived from an EMBL/GenBank/DDBJ whole genome shotgun (WGS) entry which is preliminary data.</text>
</comment>
<dbReference type="EMBL" id="MQSV01000001">
    <property type="protein sequence ID" value="OKL49649.1"/>
    <property type="molecule type" value="Genomic_DNA"/>
</dbReference>
<sequence>MWVILNGMTGYKEGRIGGFIANGFEAEDTSVDAANLRQFRFSIMPDETIFVRAEEESDWTEIPRSAFKVSRNLFDQIMQTTRFRVAEGPYAHEYVISRQLETDNFFSMMDYIRWLGN</sequence>